<evidence type="ECO:0000313" key="5">
    <source>
        <dbReference type="Proteomes" id="UP000501063"/>
    </source>
</evidence>
<dbReference type="EMBL" id="JADTFC010000042">
    <property type="protein sequence ID" value="MBG6289125.1"/>
    <property type="molecule type" value="Genomic_DNA"/>
</dbReference>
<dbReference type="EMBL" id="CP049140">
    <property type="protein sequence ID" value="QIE86675.1"/>
    <property type="molecule type" value="Genomic_DNA"/>
</dbReference>
<dbReference type="Proteomes" id="UP000608450">
    <property type="component" value="Unassembled WGS sequence"/>
</dbReference>
<dbReference type="Proteomes" id="UP000307510">
    <property type="component" value="Unassembled WGS sequence"/>
</dbReference>
<evidence type="ECO:0000313" key="4">
    <source>
        <dbReference type="Proteomes" id="UP000307510"/>
    </source>
</evidence>
<accession>A0A239MUA8</accession>
<evidence type="ECO:0000313" key="6">
    <source>
        <dbReference type="Proteomes" id="UP000608450"/>
    </source>
</evidence>
<reference evidence="3 4" key="1">
    <citation type="submission" date="2019-05" db="EMBL/GenBank/DDBJ databases">
        <authorList>
            <person name="Moore K."/>
            <person name="O'Neill P."/>
            <person name="Farbos A."/>
            <person name="Studholme D.J."/>
        </authorList>
    </citation>
    <scope>NUCLEOTIDE SEQUENCE [LARGE SCALE GENOMIC DNA]</scope>
    <source>
        <strain evidence="3 4">DSM 9128</strain>
    </source>
</reference>
<keyword evidence="6" id="KW-1185">Reference proteome</keyword>
<dbReference type="Proteomes" id="UP000501063">
    <property type="component" value="Chromosome"/>
</dbReference>
<reference evidence="3" key="3">
    <citation type="submission" date="2019-09" db="EMBL/GenBank/DDBJ databases">
        <title>AzeR, a transcriptional regulator that responds to azelaic acid in Pseudomonas nitroreducens.</title>
        <authorList>
            <person name="Bez C."/>
            <person name="Javvadi S.G."/>
            <person name="Bertani I."/>
            <person name="Devescovi G."/>
            <person name="Studholme D.J."/>
            <person name="Geller A."/>
            <person name="Levy A."/>
            <person name="Venturi V."/>
        </authorList>
    </citation>
    <scope>NUCLEOTIDE SEQUENCE</scope>
    <source>
        <strain evidence="3">DSM 9128</strain>
    </source>
</reference>
<proteinExistence type="predicted"/>
<dbReference type="Pfam" id="PF07867">
    <property type="entry name" value="DUF1654"/>
    <property type="match status" value="1"/>
</dbReference>
<protein>
    <submittedName>
        <fullName evidence="3">DUF1654 domain-containing protein</fullName>
    </submittedName>
</protein>
<reference evidence="2 5" key="4">
    <citation type="submission" date="2020-02" db="EMBL/GenBank/DDBJ databases">
        <title>Integrative conjugative elements (ICEs) and plasmids drive adaptation of Pseudomonas nitroreducens strain HBP1 to wastewater environment.</title>
        <authorList>
            <person name="Sentchilo V."/>
            <person name="Carraro N."/>
            <person name="Bertelli C."/>
            <person name="van der Meer J.R."/>
        </authorList>
    </citation>
    <scope>NUCLEOTIDE SEQUENCE [LARGE SCALE GENOMIC DNA]</scope>
    <source>
        <strain evidence="2 5">HBP1</strain>
    </source>
</reference>
<gene>
    <name evidence="3" type="ORF">FEA48_05365</name>
    <name evidence="2" type="ORF">G5B91_10445</name>
    <name evidence="1" type="ORF">I5I61_16865</name>
</gene>
<dbReference type="EMBL" id="VASG01000001">
    <property type="protein sequence ID" value="TLP78631.1"/>
    <property type="molecule type" value="Genomic_DNA"/>
</dbReference>
<reference evidence="4" key="2">
    <citation type="submission" date="2019-06" db="EMBL/GenBank/DDBJ databases">
        <title>AzeR, a transcriptional regulator that responds to azelaic acid in Pseudomonas nitroreducens.</title>
        <authorList>
            <person name="Bez C."/>
            <person name="Javvadi S.G."/>
            <person name="Bertani I."/>
            <person name="Devescovi G."/>
            <person name="Studholme D.J."/>
            <person name="Geller A."/>
            <person name="Levy A."/>
            <person name="Venturi V."/>
        </authorList>
    </citation>
    <scope>NUCLEOTIDE SEQUENCE [LARGE SCALE GENOMIC DNA]</scope>
    <source>
        <strain evidence="4">DSM 9128</strain>
    </source>
</reference>
<dbReference type="KEGG" id="pnt:G5B91_10445"/>
<evidence type="ECO:0000313" key="3">
    <source>
        <dbReference type="EMBL" id="TLP78631.1"/>
    </source>
</evidence>
<dbReference type="InterPro" id="IPR012449">
    <property type="entry name" value="Phage_F116_Orf28"/>
</dbReference>
<sequence>MHAATYNQLSARVNALLADPTTLKNLGITLRREPSDDSAAWSQLVTDLRQAPNLTLLPLQDGAIRLAWHSWLD</sequence>
<organism evidence="3 4">
    <name type="scientific">Pseudomonas nitroreducens</name>
    <dbReference type="NCBI Taxonomy" id="46680"/>
    <lineage>
        <taxon>Bacteria</taxon>
        <taxon>Pseudomonadati</taxon>
        <taxon>Pseudomonadota</taxon>
        <taxon>Gammaproteobacteria</taxon>
        <taxon>Pseudomonadales</taxon>
        <taxon>Pseudomonadaceae</taxon>
        <taxon>Pseudomonas</taxon>
    </lineage>
</organism>
<reference evidence="1 6" key="5">
    <citation type="submission" date="2020-11" db="EMBL/GenBank/DDBJ databases">
        <title>Enhanced detection system for hospital associated transmission using whole genome sequencing surveillance.</title>
        <authorList>
            <person name="Harrison L.H."/>
            <person name="Van Tyne D."/>
            <person name="Marsh J.W."/>
            <person name="Griffith M.P."/>
            <person name="Snyder D.J."/>
            <person name="Cooper V.S."/>
            <person name="Mustapha M."/>
        </authorList>
    </citation>
    <scope>NUCLEOTIDE SEQUENCE [LARGE SCALE GENOMIC DNA]</scope>
    <source>
        <strain evidence="1 6">PSA00705</strain>
    </source>
</reference>
<dbReference type="AlphaFoldDB" id="A0A239MUA8"/>
<name>A0A239MUA8_PSENT</name>
<evidence type="ECO:0000313" key="2">
    <source>
        <dbReference type="EMBL" id="QIE86675.1"/>
    </source>
</evidence>
<dbReference type="RefSeq" id="WP_024763117.1">
    <property type="nucleotide sequence ID" value="NZ_CP049140.1"/>
</dbReference>
<evidence type="ECO:0000313" key="1">
    <source>
        <dbReference type="EMBL" id="MBG6289125.1"/>
    </source>
</evidence>
<dbReference type="GeneID" id="300412966"/>